<reference evidence="3 4" key="1">
    <citation type="submission" date="2011-11" db="EMBL/GenBank/DDBJ databases">
        <authorList>
            <person name="Weinstock G."/>
            <person name="Sodergren E."/>
            <person name="Clifton S."/>
            <person name="Fulton L."/>
            <person name="Fulton B."/>
            <person name="Courtney L."/>
            <person name="Fronick C."/>
            <person name="Harrison M."/>
            <person name="Strong C."/>
            <person name="Farmer C."/>
            <person name="Delahaunty K."/>
            <person name="Markovic C."/>
            <person name="Hall O."/>
            <person name="Minx P."/>
            <person name="Tomlinson C."/>
            <person name="Mitreva M."/>
            <person name="Hou S."/>
            <person name="Chen J."/>
            <person name="Wollam A."/>
            <person name="Pepin K.H."/>
            <person name="Johnson M."/>
            <person name="Bhonagiri V."/>
            <person name="Zhang X."/>
            <person name="Suruliraj S."/>
            <person name="Warren W."/>
            <person name="Chinwalla A."/>
            <person name="Mardis E.R."/>
            <person name="Wilson R.K."/>
        </authorList>
    </citation>
    <scope>NUCLEOTIDE SEQUENCE [LARGE SCALE GENOMIC DNA]</scope>
    <source>
        <strain evidence="3 4">YIT 11816</strain>
    </source>
</reference>
<evidence type="ECO:0000256" key="1">
    <source>
        <dbReference type="SAM" id="MobiDB-lite"/>
    </source>
</evidence>
<feature type="region of interest" description="Disordered" evidence="1">
    <location>
        <begin position="50"/>
        <end position="78"/>
    </location>
</feature>
<accession>H3KES4</accession>
<name>H3KES4_9BURK</name>
<dbReference type="AlphaFoldDB" id="H3KES4"/>
<dbReference type="EMBL" id="AFBQ01000170">
    <property type="protein sequence ID" value="EHY31395.1"/>
    <property type="molecule type" value="Genomic_DNA"/>
</dbReference>
<gene>
    <name evidence="3" type="ORF">HMPREF9440_01239</name>
</gene>
<comment type="caution">
    <text evidence="3">The sequence shown here is derived from an EMBL/GenBank/DDBJ whole genome shotgun (WGS) entry which is preliminary data.</text>
</comment>
<evidence type="ECO:0000313" key="3">
    <source>
        <dbReference type="EMBL" id="EHY31395.1"/>
    </source>
</evidence>
<sequence length="90" mass="10015">VVTVAVLSMIALVVPVSLLVLVLGFFVLVMVKTSRLQRWLDPFRCPMRIHTNPAERPKGGEVGGRRARSWHGGRPGASRVRGRWARVRSS</sequence>
<organism evidence="3 4">
    <name type="scientific">Sutterella parvirubra YIT 11816</name>
    <dbReference type="NCBI Taxonomy" id="762967"/>
    <lineage>
        <taxon>Bacteria</taxon>
        <taxon>Pseudomonadati</taxon>
        <taxon>Pseudomonadota</taxon>
        <taxon>Betaproteobacteria</taxon>
        <taxon>Burkholderiales</taxon>
        <taxon>Sutterellaceae</taxon>
        <taxon>Sutterella</taxon>
    </lineage>
</organism>
<keyword evidence="2" id="KW-0812">Transmembrane</keyword>
<protein>
    <submittedName>
        <fullName evidence="3">Uncharacterized protein</fullName>
    </submittedName>
</protein>
<evidence type="ECO:0000313" key="4">
    <source>
        <dbReference type="Proteomes" id="UP000004956"/>
    </source>
</evidence>
<evidence type="ECO:0000256" key="2">
    <source>
        <dbReference type="SAM" id="Phobius"/>
    </source>
</evidence>
<proteinExistence type="predicted"/>
<keyword evidence="2" id="KW-1133">Transmembrane helix</keyword>
<feature type="non-terminal residue" evidence="3">
    <location>
        <position position="1"/>
    </location>
</feature>
<feature type="transmembrane region" description="Helical" evidence="2">
    <location>
        <begin position="6"/>
        <end position="31"/>
    </location>
</feature>
<dbReference type="Proteomes" id="UP000004956">
    <property type="component" value="Unassembled WGS sequence"/>
</dbReference>
<keyword evidence="2" id="KW-0472">Membrane</keyword>
<keyword evidence="4" id="KW-1185">Reference proteome</keyword>
<dbReference type="HOGENOM" id="CLU_2579786_0_0_4"/>